<dbReference type="InterPro" id="IPR018710">
    <property type="entry name" value="DUF2232"/>
</dbReference>
<feature type="transmembrane region" description="Helical" evidence="1">
    <location>
        <begin position="70"/>
        <end position="92"/>
    </location>
</feature>
<keyword evidence="1" id="KW-0472">Membrane</keyword>
<accession>A0A953ICN5</accession>
<keyword evidence="1" id="KW-1133">Transmembrane helix</keyword>
<sequence length="184" mass="20513">PTAAQLQMAQQYRDMADVLRRDAAGLIWALLPSTLFFMGAFSSWINYLLCKLILPRFGHPLPPATPFAEFRLPIWVIWAYAIISLAAPQFIGGDVTVMPWWAKLLVNVFTPLMLILVLAGLAVAYGYLRKRGLEKGIAVTILVVAFLLLGQFAMQLLVLLAMVDTIFDLRGLGHGLWKRTEEIG</sequence>
<dbReference type="EMBL" id="PIUK01000603">
    <property type="protein sequence ID" value="MBY6278563.1"/>
    <property type="molecule type" value="Genomic_DNA"/>
</dbReference>
<feature type="transmembrane region" description="Helical" evidence="1">
    <location>
        <begin position="137"/>
        <end position="163"/>
    </location>
</feature>
<evidence type="ECO:0000313" key="3">
    <source>
        <dbReference type="Proteomes" id="UP000732377"/>
    </source>
</evidence>
<name>A0A953ICN5_SYMTR</name>
<protein>
    <submittedName>
        <fullName evidence="2">Uncharacterized protein</fullName>
    </submittedName>
</protein>
<dbReference type="Proteomes" id="UP000732377">
    <property type="component" value="Unassembled WGS sequence"/>
</dbReference>
<evidence type="ECO:0000313" key="2">
    <source>
        <dbReference type="EMBL" id="MBY6278563.1"/>
    </source>
</evidence>
<feature type="non-terminal residue" evidence="2">
    <location>
        <position position="1"/>
    </location>
</feature>
<dbReference type="PANTHER" id="PTHR41324:SF1">
    <property type="entry name" value="DUF2232 DOMAIN-CONTAINING PROTEIN"/>
    <property type="match status" value="1"/>
</dbReference>
<dbReference type="RefSeq" id="WP_273382161.1">
    <property type="nucleotide sequence ID" value="NZ_PIUK01000603.1"/>
</dbReference>
<dbReference type="PANTHER" id="PTHR41324">
    <property type="entry name" value="MEMBRANE PROTEIN-RELATED"/>
    <property type="match status" value="1"/>
</dbReference>
<comment type="caution">
    <text evidence="2">The sequence shown here is derived from an EMBL/GenBank/DDBJ whole genome shotgun (WGS) entry which is preliminary data.</text>
</comment>
<proteinExistence type="predicted"/>
<feature type="transmembrane region" description="Helical" evidence="1">
    <location>
        <begin position="25"/>
        <end position="49"/>
    </location>
</feature>
<evidence type="ECO:0000256" key="1">
    <source>
        <dbReference type="SAM" id="Phobius"/>
    </source>
</evidence>
<gene>
    <name evidence="2" type="ORF">CWE10_20980</name>
</gene>
<keyword evidence="1" id="KW-0812">Transmembrane</keyword>
<dbReference type="AlphaFoldDB" id="A0A953ICN5"/>
<organism evidence="2 3">
    <name type="scientific">Symbiobacterium thermophilum</name>
    <dbReference type="NCBI Taxonomy" id="2734"/>
    <lineage>
        <taxon>Bacteria</taxon>
        <taxon>Bacillati</taxon>
        <taxon>Bacillota</taxon>
        <taxon>Clostridia</taxon>
        <taxon>Eubacteriales</taxon>
        <taxon>Symbiobacteriaceae</taxon>
        <taxon>Symbiobacterium</taxon>
    </lineage>
</organism>
<reference evidence="2" key="1">
    <citation type="submission" date="2017-11" db="EMBL/GenBank/DDBJ databases">
        <title>Three new genomes from thermophilic consortium.</title>
        <authorList>
            <person name="Quaggio R."/>
            <person name="Amgarten D."/>
            <person name="Setubal J.C."/>
        </authorList>
    </citation>
    <scope>NUCLEOTIDE SEQUENCE</scope>
    <source>
        <strain evidence="2">ZCTH01-B2</strain>
    </source>
</reference>
<feature type="transmembrane region" description="Helical" evidence="1">
    <location>
        <begin position="104"/>
        <end position="125"/>
    </location>
</feature>
<dbReference type="Pfam" id="PF09991">
    <property type="entry name" value="DUF2232"/>
    <property type="match status" value="1"/>
</dbReference>